<reference evidence="2" key="1">
    <citation type="submission" date="2020-02" db="EMBL/GenBank/DDBJ databases">
        <authorList>
            <person name="Meier V. D."/>
        </authorList>
    </citation>
    <scope>NUCLEOTIDE SEQUENCE</scope>
    <source>
        <strain evidence="2">AVDCRST_MAG81</strain>
    </source>
</reference>
<feature type="non-terminal residue" evidence="2">
    <location>
        <position position="64"/>
    </location>
</feature>
<proteinExistence type="predicted"/>
<feature type="non-terminal residue" evidence="2">
    <location>
        <position position="1"/>
    </location>
</feature>
<protein>
    <submittedName>
        <fullName evidence="2">Uncharacterized protein</fullName>
    </submittedName>
</protein>
<gene>
    <name evidence="2" type="ORF">AVDCRST_MAG81-4353</name>
</gene>
<organism evidence="2">
    <name type="scientific">uncultured Synechococcales cyanobacterium</name>
    <dbReference type="NCBI Taxonomy" id="1936017"/>
    <lineage>
        <taxon>Bacteria</taxon>
        <taxon>Bacillati</taxon>
        <taxon>Cyanobacteriota</taxon>
        <taxon>Cyanophyceae</taxon>
        <taxon>Synechococcales</taxon>
        <taxon>environmental samples</taxon>
    </lineage>
</organism>
<evidence type="ECO:0000313" key="2">
    <source>
        <dbReference type="EMBL" id="CAA9588372.1"/>
    </source>
</evidence>
<evidence type="ECO:0000256" key="1">
    <source>
        <dbReference type="SAM" id="MobiDB-lite"/>
    </source>
</evidence>
<feature type="region of interest" description="Disordered" evidence="1">
    <location>
        <begin position="30"/>
        <end position="64"/>
    </location>
</feature>
<sequence>GIFEILPLGYPNFSLFLSADASSLCVAGASDSRDDSWLDRLGPAPAKHRDGDFSCTPKHQRALL</sequence>
<dbReference type="EMBL" id="CADCWO010000229">
    <property type="protein sequence ID" value="CAA9588372.1"/>
    <property type="molecule type" value="Genomic_DNA"/>
</dbReference>
<dbReference type="AlphaFoldDB" id="A0A6J4VUF9"/>
<accession>A0A6J4VUF9</accession>
<name>A0A6J4VUF9_9CYAN</name>